<proteinExistence type="predicted"/>
<organism evidence="2 3">
    <name type="scientific">Halogeometricum limi</name>
    <dbReference type="NCBI Taxonomy" id="555875"/>
    <lineage>
        <taxon>Archaea</taxon>
        <taxon>Methanobacteriati</taxon>
        <taxon>Methanobacteriota</taxon>
        <taxon>Stenosarchaea group</taxon>
        <taxon>Halobacteria</taxon>
        <taxon>Halobacteriales</taxon>
        <taxon>Haloferacaceae</taxon>
        <taxon>Halogeometricum</taxon>
    </lineage>
</organism>
<dbReference type="Proteomes" id="UP000243250">
    <property type="component" value="Unassembled WGS sequence"/>
</dbReference>
<protein>
    <submittedName>
        <fullName evidence="2">Uncharacterized protein</fullName>
    </submittedName>
</protein>
<feature type="transmembrane region" description="Helical" evidence="1">
    <location>
        <begin position="35"/>
        <end position="57"/>
    </location>
</feature>
<sequence>MDESLQNRLRNIERRQNLLLVLLVVPYFFGLAELVGYWVAGVFAAACWTVVLVWVFVSRRRKRSGTGA</sequence>
<keyword evidence="1" id="KW-0812">Transmembrane</keyword>
<evidence type="ECO:0000313" key="2">
    <source>
        <dbReference type="EMBL" id="SFR60521.1"/>
    </source>
</evidence>
<dbReference type="STRING" id="555875.SAMN04488124_2696"/>
<evidence type="ECO:0000256" key="1">
    <source>
        <dbReference type="SAM" id="Phobius"/>
    </source>
</evidence>
<dbReference type="RefSeq" id="WP_089881853.1">
    <property type="nucleotide sequence ID" value="NZ_FOYS01000004.1"/>
</dbReference>
<keyword evidence="3" id="KW-1185">Reference proteome</keyword>
<dbReference type="EMBL" id="FOYS01000004">
    <property type="protein sequence ID" value="SFR60521.1"/>
    <property type="molecule type" value="Genomic_DNA"/>
</dbReference>
<reference evidence="3" key="1">
    <citation type="submission" date="2016-10" db="EMBL/GenBank/DDBJ databases">
        <authorList>
            <person name="Varghese N."/>
            <person name="Submissions S."/>
        </authorList>
    </citation>
    <scope>NUCLEOTIDE SEQUENCE [LARGE SCALE GENOMIC DNA]</scope>
    <source>
        <strain evidence="3">CGMCC 1.8711</strain>
    </source>
</reference>
<dbReference type="AlphaFoldDB" id="A0A1I6I1D3"/>
<keyword evidence="1" id="KW-1133">Transmembrane helix</keyword>
<accession>A0A1I6I1D3</accession>
<keyword evidence="1" id="KW-0472">Membrane</keyword>
<feature type="transmembrane region" description="Helical" evidence="1">
    <location>
        <begin position="12"/>
        <end position="29"/>
    </location>
</feature>
<evidence type="ECO:0000313" key="3">
    <source>
        <dbReference type="Proteomes" id="UP000243250"/>
    </source>
</evidence>
<gene>
    <name evidence="2" type="ORF">SAMN04488124_2696</name>
</gene>
<name>A0A1I6I1D3_9EURY</name>
<dbReference type="OrthoDB" id="240480at2157"/>